<evidence type="ECO:0000256" key="1">
    <source>
        <dbReference type="SAM" id="MobiDB-lite"/>
    </source>
</evidence>
<organism evidence="2">
    <name type="scientific">viral metagenome</name>
    <dbReference type="NCBI Taxonomy" id="1070528"/>
    <lineage>
        <taxon>unclassified sequences</taxon>
        <taxon>metagenomes</taxon>
        <taxon>organismal metagenomes</taxon>
    </lineage>
</organism>
<feature type="compositionally biased region" description="Pro residues" evidence="1">
    <location>
        <begin position="43"/>
        <end position="56"/>
    </location>
</feature>
<reference evidence="2" key="1">
    <citation type="submission" date="2020-03" db="EMBL/GenBank/DDBJ databases">
        <title>The deep terrestrial virosphere.</title>
        <authorList>
            <person name="Holmfeldt K."/>
            <person name="Nilsson E."/>
            <person name="Simone D."/>
            <person name="Lopez-Fernandez M."/>
            <person name="Wu X."/>
            <person name="de Brujin I."/>
            <person name="Lundin D."/>
            <person name="Andersson A."/>
            <person name="Bertilsson S."/>
            <person name="Dopson M."/>
        </authorList>
    </citation>
    <scope>NUCLEOTIDE SEQUENCE</scope>
    <source>
        <strain evidence="2">MM415A01224</strain>
    </source>
</reference>
<evidence type="ECO:0000313" key="2">
    <source>
        <dbReference type="EMBL" id="QJA77773.1"/>
    </source>
</evidence>
<dbReference type="AlphaFoldDB" id="A0A6M3K7L9"/>
<sequence length="160" mass="16876">MVVVDTSSAPDGRFLFVVDVLNGKPTIRQIKTVVSINVNGGPTPKPPDPPPLPPSDPTDFKGQVGQWVALVDDPERPRTSAGLSKAYSGFAELINNGLLTKPDVAMRSLAILEAGYLTSVGKLASWAPFTGKMSDYLKGKTVQAMSSALKVAAEVLGAQR</sequence>
<gene>
    <name evidence="2" type="ORF">MM415A01224_0012</name>
</gene>
<proteinExistence type="predicted"/>
<accession>A0A6M3K7L9</accession>
<feature type="region of interest" description="Disordered" evidence="1">
    <location>
        <begin position="38"/>
        <end position="59"/>
    </location>
</feature>
<name>A0A6M3K7L9_9ZZZZ</name>
<protein>
    <submittedName>
        <fullName evidence="2">Uncharacterized protein</fullName>
    </submittedName>
</protein>
<dbReference type="EMBL" id="MT142301">
    <property type="protein sequence ID" value="QJA77773.1"/>
    <property type="molecule type" value="Genomic_DNA"/>
</dbReference>